<protein>
    <submittedName>
        <fullName evidence="1">Uncharacterized protein</fullName>
    </submittedName>
</protein>
<dbReference type="OrthoDB" id="9804758at2"/>
<gene>
    <name evidence="1" type="ORF">MAA8898_01265</name>
</gene>
<dbReference type="Proteomes" id="UP000207598">
    <property type="component" value="Unassembled WGS sequence"/>
</dbReference>
<reference evidence="1 2" key="1">
    <citation type="submission" date="2017-05" db="EMBL/GenBank/DDBJ databases">
        <authorList>
            <person name="Song R."/>
            <person name="Chenine A.L."/>
            <person name="Ruprecht R.M."/>
        </authorList>
    </citation>
    <scope>NUCLEOTIDE SEQUENCE [LARGE SCALE GENOMIC DNA]</scope>
    <source>
        <strain evidence="1 2">CECT 8898</strain>
    </source>
</reference>
<dbReference type="RefSeq" id="WP_094020136.1">
    <property type="nucleotide sequence ID" value="NZ_FXYF01000003.1"/>
</dbReference>
<evidence type="ECO:0000313" key="2">
    <source>
        <dbReference type="Proteomes" id="UP000207598"/>
    </source>
</evidence>
<name>A0A238K770_9RHOB</name>
<organism evidence="1 2">
    <name type="scientific">Maliponia aquimaris</name>
    <dbReference type="NCBI Taxonomy" id="1673631"/>
    <lineage>
        <taxon>Bacteria</taxon>
        <taxon>Pseudomonadati</taxon>
        <taxon>Pseudomonadota</taxon>
        <taxon>Alphaproteobacteria</taxon>
        <taxon>Rhodobacterales</taxon>
        <taxon>Paracoccaceae</taxon>
        <taxon>Maliponia</taxon>
    </lineage>
</organism>
<evidence type="ECO:0000313" key="1">
    <source>
        <dbReference type="EMBL" id="SMX37796.1"/>
    </source>
</evidence>
<keyword evidence="2" id="KW-1185">Reference proteome</keyword>
<accession>A0A238K770</accession>
<proteinExistence type="predicted"/>
<dbReference type="AlphaFoldDB" id="A0A238K770"/>
<sequence>MSGFDRFVMVDWSGGNDTGRRPRKDAIWIGESGPEGERAPQYQRNRALAEDTLAERIDTALRGGERLLIGVDFPFGYPAGYARALTGQDDPLGVWRWLAERIEDRPKENNRFDVAAGINRRLAGGDGPFWGNGLKRDIDGLPRTKAAYRNPFPDRRTSEARARGAFTCWQLSGAGAVGSQVLMGLPVLDRLRRHFAGRIAVWPFEPLDRPVALVEIWPTLIDPAVRVHTGPGDIRDAVQVRLLARALSRLAPAQLNAMLSVEAPVEGWIFGLGHERELTDRLG</sequence>
<dbReference type="EMBL" id="FXYF01000003">
    <property type="protein sequence ID" value="SMX37796.1"/>
    <property type="molecule type" value="Genomic_DNA"/>
</dbReference>